<keyword evidence="3" id="KW-1185">Reference proteome</keyword>
<organism evidence="2 3">
    <name type="scientific">Streptomyces maoxianensis</name>
    <dbReference type="NCBI Taxonomy" id="1459942"/>
    <lineage>
        <taxon>Bacteria</taxon>
        <taxon>Bacillati</taxon>
        <taxon>Actinomycetota</taxon>
        <taxon>Actinomycetes</taxon>
        <taxon>Kitasatosporales</taxon>
        <taxon>Streptomycetaceae</taxon>
        <taxon>Streptomyces</taxon>
    </lineage>
</organism>
<dbReference type="RefSeq" id="WP_381198639.1">
    <property type="nucleotide sequence ID" value="NZ_JBHSFE010000016.1"/>
</dbReference>
<reference evidence="3" key="1">
    <citation type="journal article" date="2019" name="Int. J. Syst. Evol. Microbiol.">
        <title>The Global Catalogue of Microorganisms (GCM) 10K type strain sequencing project: providing services to taxonomists for standard genome sequencing and annotation.</title>
        <authorList>
            <consortium name="The Broad Institute Genomics Platform"/>
            <consortium name="The Broad Institute Genome Sequencing Center for Infectious Disease"/>
            <person name="Wu L."/>
            <person name="Ma J."/>
        </authorList>
    </citation>
    <scope>NUCLEOTIDE SEQUENCE [LARGE SCALE GENOMIC DNA]</scope>
    <source>
        <strain evidence="3">CGMCC 4.7139</strain>
    </source>
</reference>
<comment type="caution">
    <text evidence="2">The sequence shown here is derived from an EMBL/GenBank/DDBJ whole genome shotgun (WGS) entry which is preliminary data.</text>
</comment>
<evidence type="ECO:0008006" key="4">
    <source>
        <dbReference type="Google" id="ProtNLM"/>
    </source>
</evidence>
<sequence length="55" mass="6082">MSPSRGVPGAPARKRSHCSGKKHLWQQGLAEWDRLRLAEIDAAIRPTSPPRTPLP</sequence>
<dbReference type="Proteomes" id="UP001595993">
    <property type="component" value="Unassembled WGS sequence"/>
</dbReference>
<feature type="region of interest" description="Disordered" evidence="1">
    <location>
        <begin position="1"/>
        <end position="22"/>
    </location>
</feature>
<evidence type="ECO:0000313" key="3">
    <source>
        <dbReference type="Proteomes" id="UP001595993"/>
    </source>
</evidence>
<accession>A0ABV9G889</accession>
<name>A0ABV9G889_9ACTN</name>
<protein>
    <recommendedName>
        <fullName evidence="4">Transposase</fullName>
    </recommendedName>
</protein>
<dbReference type="EMBL" id="JBHSFE010000016">
    <property type="protein sequence ID" value="MFC4610500.1"/>
    <property type="molecule type" value="Genomic_DNA"/>
</dbReference>
<gene>
    <name evidence="2" type="ORF">ACFO9E_22270</name>
</gene>
<evidence type="ECO:0000256" key="1">
    <source>
        <dbReference type="SAM" id="MobiDB-lite"/>
    </source>
</evidence>
<evidence type="ECO:0000313" key="2">
    <source>
        <dbReference type="EMBL" id="MFC4610500.1"/>
    </source>
</evidence>
<feature type="compositionally biased region" description="Basic residues" evidence="1">
    <location>
        <begin position="12"/>
        <end position="22"/>
    </location>
</feature>
<proteinExistence type="predicted"/>